<evidence type="ECO:0000256" key="1">
    <source>
        <dbReference type="SAM" id="MobiDB-lite"/>
    </source>
</evidence>
<comment type="caution">
    <text evidence="2">The sequence shown here is derived from an EMBL/GenBank/DDBJ whole genome shotgun (WGS) entry which is preliminary data.</text>
</comment>
<reference evidence="2" key="1">
    <citation type="submission" date="2021-02" db="EMBL/GenBank/DDBJ databases">
        <authorList>
            <person name="Nowell W R."/>
        </authorList>
    </citation>
    <scope>NUCLEOTIDE SEQUENCE</scope>
    <source>
        <strain evidence="2">Ploen Becks lab</strain>
    </source>
</reference>
<feature type="compositionally biased region" description="Low complexity" evidence="1">
    <location>
        <begin position="368"/>
        <end position="383"/>
    </location>
</feature>
<feature type="compositionally biased region" description="Basic and acidic residues" evidence="1">
    <location>
        <begin position="347"/>
        <end position="364"/>
    </location>
</feature>
<feature type="region of interest" description="Disordered" evidence="1">
    <location>
        <begin position="346"/>
        <end position="413"/>
    </location>
</feature>
<evidence type="ECO:0000313" key="3">
    <source>
        <dbReference type="Proteomes" id="UP000663879"/>
    </source>
</evidence>
<evidence type="ECO:0000313" key="2">
    <source>
        <dbReference type="EMBL" id="CAF0719158.1"/>
    </source>
</evidence>
<proteinExistence type="predicted"/>
<feature type="compositionally biased region" description="Basic and acidic residues" evidence="1">
    <location>
        <begin position="442"/>
        <end position="456"/>
    </location>
</feature>
<sequence>MTSVLKYLTKKIQPFRQCVEIPESPDSKKSCNSFTKNPENSEQKKISKKTNKKRKFNLKLKRSIKSNLSECIKQSMNESTAKHVDSAIHLGNETEKMEISSDIFEDPKPYNIHSNTVFNTPVSNNSDNFNHELNIEFSPFNNEFGSNIDQKRASCSTYDADCFPFQSVSKSSPANYTNNSMLTYNTKYDTSSSHDDEMMSNSESLIRQPSITINNHMQQSTPYGRNKRISNQIVKSQTTNFNKFAQLNEARTEVKKETTLNRKCRRSNTTYTLAGKSSRIIDYFTNLELSKPLLLKANSRQVSRQSSRKNMKQQDQSENKMEDFYTMFNDIEKLQDAFFNDSSINKNEVHSSDESSNEKNDSYYRKMNSITPPSSSSNTFDSSVQKSENSEFFDESSGFKSKTDSENNSSIEKVRRAISSPGLILQDSLIFDNVSKISPVKNLDRETKKSNEKMEETGSNSNMTETLTLINSSNKDSTQISQLGEFKRGQPNNRSSKKIKQMFKSVLEKQMNALNKLEKFYETQVVFLEESRQKDLKENPQQKDLINKHYDERLEQLEERVQTNLQYISENKSRHSKSEKENKVKNLTHTISQIMLLKQLQQTNNTQNNKSRALIDLKSNLINQNNLLPSKISLPVKRHSDAFEMSDSQEESAFKRHLSLPFKQTKNVSFTDRQSHMSCKISRSPKMLAYSSSRAKYNKHISAANTLTSSPVTSLEPVQTRIQYQKNTKKFSTSTENISQLRFRLSDDLSDNGKTNEVMQGSKFAQIKRQNKSVSSIKSEQVLDDMTINDESYRFSAFGKNSASFALNSFALDQSSHLVKYAAPRLSDCHIHYKIKMASKNDKLNYANNQHRLSQNSIATFETEV</sequence>
<feature type="region of interest" description="Disordered" evidence="1">
    <location>
        <begin position="442"/>
        <end position="461"/>
    </location>
</feature>
<dbReference type="AlphaFoldDB" id="A0A813MHS5"/>
<name>A0A813MHS5_9BILA</name>
<dbReference type="EMBL" id="CAJNOC010000145">
    <property type="protein sequence ID" value="CAF0719158.1"/>
    <property type="molecule type" value="Genomic_DNA"/>
</dbReference>
<accession>A0A813MHS5</accession>
<dbReference type="OrthoDB" id="10477505at2759"/>
<organism evidence="2 3">
    <name type="scientific">Brachionus calyciflorus</name>
    <dbReference type="NCBI Taxonomy" id="104777"/>
    <lineage>
        <taxon>Eukaryota</taxon>
        <taxon>Metazoa</taxon>
        <taxon>Spiralia</taxon>
        <taxon>Gnathifera</taxon>
        <taxon>Rotifera</taxon>
        <taxon>Eurotatoria</taxon>
        <taxon>Monogononta</taxon>
        <taxon>Pseudotrocha</taxon>
        <taxon>Ploima</taxon>
        <taxon>Brachionidae</taxon>
        <taxon>Brachionus</taxon>
    </lineage>
</organism>
<gene>
    <name evidence="2" type="ORF">OXX778_LOCUS2020</name>
</gene>
<keyword evidence="3" id="KW-1185">Reference proteome</keyword>
<feature type="region of interest" description="Disordered" evidence="1">
    <location>
        <begin position="23"/>
        <end position="51"/>
    </location>
</feature>
<feature type="region of interest" description="Disordered" evidence="1">
    <location>
        <begin position="298"/>
        <end position="319"/>
    </location>
</feature>
<protein>
    <submittedName>
        <fullName evidence="2">Uncharacterized protein</fullName>
    </submittedName>
</protein>
<dbReference type="Proteomes" id="UP000663879">
    <property type="component" value="Unassembled WGS sequence"/>
</dbReference>